<sequence length="63" mass="6883">QTKKFTSAPPSPRPGRQTEIPRQPRARDNIWITQGPIRERANRSLVGSCSGLAAQVTSGARAR</sequence>
<reference evidence="2" key="4">
    <citation type="submission" date="2019-03" db="UniProtKB">
        <authorList>
            <consortium name="EnsemblPlants"/>
        </authorList>
    </citation>
    <scope>IDENTIFICATION</scope>
</reference>
<reference evidence="2" key="5">
    <citation type="journal article" date="2021" name="G3 (Bethesda)">
        <title>Aegilops tauschii genome assembly Aet v5.0 features greater sequence contiguity and improved annotation.</title>
        <authorList>
            <person name="Wang L."/>
            <person name="Zhu T."/>
            <person name="Rodriguez J.C."/>
            <person name="Deal K.R."/>
            <person name="Dubcovsky J."/>
            <person name="McGuire P.E."/>
            <person name="Lux T."/>
            <person name="Spannagl M."/>
            <person name="Mayer K.F.X."/>
            <person name="Baldrich P."/>
            <person name="Meyers B.C."/>
            <person name="Huo N."/>
            <person name="Gu Y.Q."/>
            <person name="Zhou H."/>
            <person name="Devos K.M."/>
            <person name="Bennetzen J.L."/>
            <person name="Unver T."/>
            <person name="Budak H."/>
            <person name="Gulick P.J."/>
            <person name="Galiba G."/>
            <person name="Kalapos B."/>
            <person name="Nelson D.R."/>
            <person name="Li P."/>
            <person name="You F.M."/>
            <person name="Luo M.C."/>
            <person name="Dvorak J."/>
        </authorList>
    </citation>
    <scope>NUCLEOTIDE SEQUENCE [LARGE SCALE GENOMIC DNA]</scope>
    <source>
        <strain evidence="2">cv. AL8/78</strain>
    </source>
</reference>
<proteinExistence type="predicted"/>
<dbReference type="AlphaFoldDB" id="A0A452YYU3"/>
<dbReference type="Gramene" id="AET1Gv20576600.17">
    <property type="protein sequence ID" value="AET1Gv20576600.17"/>
    <property type="gene ID" value="AET1Gv20576600"/>
</dbReference>
<reference evidence="3" key="1">
    <citation type="journal article" date="2014" name="Science">
        <title>Ancient hybridizations among the ancestral genomes of bread wheat.</title>
        <authorList>
            <consortium name="International Wheat Genome Sequencing Consortium,"/>
            <person name="Marcussen T."/>
            <person name="Sandve S.R."/>
            <person name="Heier L."/>
            <person name="Spannagl M."/>
            <person name="Pfeifer M."/>
            <person name="Jakobsen K.S."/>
            <person name="Wulff B.B."/>
            <person name="Steuernagel B."/>
            <person name="Mayer K.F."/>
            <person name="Olsen O.A."/>
        </authorList>
    </citation>
    <scope>NUCLEOTIDE SEQUENCE [LARGE SCALE GENOMIC DNA]</scope>
    <source>
        <strain evidence="3">cv. AL8/78</strain>
    </source>
</reference>
<accession>A0A452YYU3</accession>
<reference evidence="2" key="3">
    <citation type="journal article" date="2017" name="Nature">
        <title>Genome sequence of the progenitor of the wheat D genome Aegilops tauschii.</title>
        <authorList>
            <person name="Luo M.C."/>
            <person name="Gu Y.Q."/>
            <person name="Puiu D."/>
            <person name="Wang H."/>
            <person name="Twardziok S.O."/>
            <person name="Deal K.R."/>
            <person name="Huo N."/>
            <person name="Zhu T."/>
            <person name="Wang L."/>
            <person name="Wang Y."/>
            <person name="McGuire P.E."/>
            <person name="Liu S."/>
            <person name="Long H."/>
            <person name="Ramasamy R.K."/>
            <person name="Rodriguez J.C."/>
            <person name="Van S.L."/>
            <person name="Yuan L."/>
            <person name="Wang Z."/>
            <person name="Xia Z."/>
            <person name="Xiao L."/>
            <person name="Anderson O.D."/>
            <person name="Ouyang S."/>
            <person name="Liang Y."/>
            <person name="Zimin A.V."/>
            <person name="Pertea G."/>
            <person name="Qi P."/>
            <person name="Bennetzen J.L."/>
            <person name="Dai X."/>
            <person name="Dawson M.W."/>
            <person name="Muller H.G."/>
            <person name="Kugler K."/>
            <person name="Rivarola-Duarte L."/>
            <person name="Spannagl M."/>
            <person name="Mayer K.F.X."/>
            <person name="Lu F.H."/>
            <person name="Bevan M.W."/>
            <person name="Leroy P."/>
            <person name="Li P."/>
            <person name="You F.M."/>
            <person name="Sun Q."/>
            <person name="Liu Z."/>
            <person name="Lyons E."/>
            <person name="Wicker T."/>
            <person name="Salzberg S.L."/>
            <person name="Devos K.M."/>
            <person name="Dvorak J."/>
        </authorList>
    </citation>
    <scope>NUCLEOTIDE SEQUENCE [LARGE SCALE GENOMIC DNA]</scope>
    <source>
        <strain evidence="2">cv. AL8/78</strain>
    </source>
</reference>
<organism evidence="2 3">
    <name type="scientific">Aegilops tauschii subsp. strangulata</name>
    <name type="common">Goatgrass</name>
    <dbReference type="NCBI Taxonomy" id="200361"/>
    <lineage>
        <taxon>Eukaryota</taxon>
        <taxon>Viridiplantae</taxon>
        <taxon>Streptophyta</taxon>
        <taxon>Embryophyta</taxon>
        <taxon>Tracheophyta</taxon>
        <taxon>Spermatophyta</taxon>
        <taxon>Magnoliopsida</taxon>
        <taxon>Liliopsida</taxon>
        <taxon>Poales</taxon>
        <taxon>Poaceae</taxon>
        <taxon>BOP clade</taxon>
        <taxon>Pooideae</taxon>
        <taxon>Triticodae</taxon>
        <taxon>Triticeae</taxon>
        <taxon>Triticinae</taxon>
        <taxon>Aegilops</taxon>
    </lineage>
</organism>
<dbReference type="EnsemblPlants" id="AET1Gv20576600.17">
    <property type="protein sequence ID" value="AET1Gv20576600.17"/>
    <property type="gene ID" value="AET1Gv20576600"/>
</dbReference>
<feature type="region of interest" description="Disordered" evidence="1">
    <location>
        <begin position="1"/>
        <end position="29"/>
    </location>
</feature>
<name>A0A452YYU3_AEGTS</name>
<evidence type="ECO:0000313" key="3">
    <source>
        <dbReference type="Proteomes" id="UP000015105"/>
    </source>
</evidence>
<dbReference type="Proteomes" id="UP000015105">
    <property type="component" value="Chromosome 1D"/>
</dbReference>
<evidence type="ECO:0000313" key="2">
    <source>
        <dbReference type="EnsemblPlants" id="AET1Gv20576600.17"/>
    </source>
</evidence>
<reference evidence="3" key="2">
    <citation type="journal article" date="2017" name="Nat. Plants">
        <title>The Aegilops tauschii genome reveals multiple impacts of transposons.</title>
        <authorList>
            <person name="Zhao G."/>
            <person name="Zou C."/>
            <person name="Li K."/>
            <person name="Wang K."/>
            <person name="Li T."/>
            <person name="Gao L."/>
            <person name="Zhang X."/>
            <person name="Wang H."/>
            <person name="Yang Z."/>
            <person name="Liu X."/>
            <person name="Jiang W."/>
            <person name="Mao L."/>
            <person name="Kong X."/>
            <person name="Jiao Y."/>
            <person name="Jia J."/>
        </authorList>
    </citation>
    <scope>NUCLEOTIDE SEQUENCE [LARGE SCALE GENOMIC DNA]</scope>
    <source>
        <strain evidence="3">cv. AL8/78</strain>
    </source>
</reference>
<evidence type="ECO:0000256" key="1">
    <source>
        <dbReference type="SAM" id="MobiDB-lite"/>
    </source>
</evidence>
<protein>
    <submittedName>
        <fullName evidence="2">Uncharacterized protein</fullName>
    </submittedName>
</protein>
<keyword evidence="3" id="KW-1185">Reference proteome</keyword>